<accession>A0A9X1ZNG4</accession>
<dbReference type="Proteomes" id="UP001139293">
    <property type="component" value="Unassembled WGS sequence"/>
</dbReference>
<gene>
    <name evidence="3" type="ORF">L2740_10370</name>
</gene>
<evidence type="ECO:0000256" key="1">
    <source>
        <dbReference type="SAM" id="MobiDB-lite"/>
    </source>
</evidence>
<feature type="transmembrane region" description="Helical" evidence="2">
    <location>
        <begin position="328"/>
        <end position="350"/>
    </location>
</feature>
<feature type="transmembrane region" description="Helical" evidence="2">
    <location>
        <begin position="370"/>
        <end position="390"/>
    </location>
</feature>
<keyword evidence="2" id="KW-0812">Transmembrane</keyword>
<feature type="transmembrane region" description="Helical" evidence="2">
    <location>
        <begin position="269"/>
        <end position="289"/>
    </location>
</feature>
<dbReference type="RefSeq" id="WP_248950093.1">
    <property type="nucleotide sequence ID" value="NZ_JAKILB010000005.1"/>
</dbReference>
<dbReference type="PANTHER" id="PTHR31061">
    <property type="entry name" value="LD22376P"/>
    <property type="match status" value="1"/>
</dbReference>
<organism evidence="3 4">
    <name type="scientific">Shewanella pneumatophori</name>
    <dbReference type="NCBI Taxonomy" id="314092"/>
    <lineage>
        <taxon>Bacteria</taxon>
        <taxon>Pseudomonadati</taxon>
        <taxon>Pseudomonadota</taxon>
        <taxon>Gammaproteobacteria</taxon>
        <taxon>Alteromonadales</taxon>
        <taxon>Shewanellaceae</taxon>
        <taxon>Shewanella</taxon>
    </lineage>
</organism>
<comment type="caution">
    <text evidence="3">The sequence shown here is derived from an EMBL/GenBank/DDBJ whole genome shotgun (WGS) entry which is preliminary data.</text>
</comment>
<proteinExistence type="predicted"/>
<dbReference type="NCBIfam" id="NF046061">
    <property type="entry name" value="NagX_SO_3504"/>
    <property type="match status" value="1"/>
</dbReference>
<reference evidence="3" key="1">
    <citation type="submission" date="2022-01" db="EMBL/GenBank/DDBJ databases">
        <title>Whole genome-based taxonomy of the Shewanellaceae.</title>
        <authorList>
            <person name="Martin-Rodriguez A.J."/>
        </authorList>
    </citation>
    <scope>NUCLEOTIDE SEQUENCE</scope>
    <source>
        <strain evidence="3">KCTC 23973</strain>
    </source>
</reference>
<feature type="transmembrane region" description="Helical" evidence="2">
    <location>
        <begin position="121"/>
        <end position="138"/>
    </location>
</feature>
<feature type="transmembrane region" description="Helical" evidence="2">
    <location>
        <begin position="295"/>
        <end position="316"/>
    </location>
</feature>
<keyword evidence="2" id="KW-1133">Transmembrane helix</keyword>
<sequence length="398" mass="43762">MTTITNNSSADSTTNSANVAEQANSKPVKKLRLKSLDALRGFDMFWILGGEALFAALLILTGWAGFKWFDAQMHHSAWHGFTFYDLIFPLFIFLSGVALGLSPKRLDKLPLPQRKPLYQHAIKRLFLLLLFGVIYNHGWGTGAPFALGDIRYASVLGRIAFAWFFCALLVWHTSLRTQIITAIAILIGYALLQAFPFITLDDSGAFSATGSINAAIDTLLLPGITYQGAAVDPEGILSTIPAVVNGLFGVFVGHFIVKPHVKGEWFKVALLSAAGLALVAIGWLVSPLIPVNKTLWTSSFTLVTAGWSILLLALFYAVIDVLKVQKWAFFFTVIGCNSIVIYIASSIVNWKYTAQSVFGGVINSFPENAQTLMSVIALLLVQWLVLYWMYKRGVFVKV</sequence>
<evidence type="ECO:0000256" key="2">
    <source>
        <dbReference type="SAM" id="Phobius"/>
    </source>
</evidence>
<evidence type="ECO:0000313" key="4">
    <source>
        <dbReference type="Proteomes" id="UP001139293"/>
    </source>
</evidence>
<feature type="transmembrane region" description="Helical" evidence="2">
    <location>
        <begin position="78"/>
        <end position="101"/>
    </location>
</feature>
<keyword evidence="2" id="KW-0472">Membrane</keyword>
<protein>
    <submittedName>
        <fullName evidence="3">DUF5009 domain-containing protein</fullName>
    </submittedName>
</protein>
<feature type="transmembrane region" description="Helical" evidence="2">
    <location>
        <begin position="44"/>
        <end position="66"/>
    </location>
</feature>
<dbReference type="EMBL" id="JAKILB010000005">
    <property type="protein sequence ID" value="MCL1138951.1"/>
    <property type="molecule type" value="Genomic_DNA"/>
</dbReference>
<feature type="transmembrane region" description="Helical" evidence="2">
    <location>
        <begin position="150"/>
        <end position="172"/>
    </location>
</feature>
<feature type="region of interest" description="Disordered" evidence="1">
    <location>
        <begin position="1"/>
        <end position="21"/>
    </location>
</feature>
<evidence type="ECO:0000313" key="3">
    <source>
        <dbReference type="EMBL" id="MCL1138951.1"/>
    </source>
</evidence>
<dbReference type="PANTHER" id="PTHR31061:SF24">
    <property type="entry name" value="LD22376P"/>
    <property type="match status" value="1"/>
</dbReference>
<feature type="compositionally biased region" description="Low complexity" evidence="1">
    <location>
        <begin position="1"/>
        <end position="18"/>
    </location>
</feature>
<keyword evidence="4" id="KW-1185">Reference proteome</keyword>
<feature type="transmembrane region" description="Helical" evidence="2">
    <location>
        <begin position="236"/>
        <end position="257"/>
    </location>
</feature>
<feature type="transmembrane region" description="Helical" evidence="2">
    <location>
        <begin position="179"/>
        <end position="198"/>
    </location>
</feature>
<name>A0A9X1ZNG4_9GAMM</name>
<dbReference type="AlphaFoldDB" id="A0A9X1ZNG4"/>